<gene>
    <name evidence="1" type="ORF">NM688_g1994</name>
</gene>
<proteinExistence type="predicted"/>
<evidence type="ECO:0000313" key="2">
    <source>
        <dbReference type="Proteomes" id="UP001148662"/>
    </source>
</evidence>
<name>A0ACC1T9M5_9APHY</name>
<reference evidence="1" key="1">
    <citation type="submission" date="2022-07" db="EMBL/GenBank/DDBJ databases">
        <title>Genome Sequence of Phlebia brevispora.</title>
        <authorList>
            <person name="Buettner E."/>
        </authorList>
    </citation>
    <scope>NUCLEOTIDE SEQUENCE</scope>
    <source>
        <strain evidence="1">MPL23</strain>
    </source>
</reference>
<accession>A0ACC1T9M5</accession>
<evidence type="ECO:0000313" key="1">
    <source>
        <dbReference type="EMBL" id="KAJ3556503.1"/>
    </source>
</evidence>
<dbReference type="Proteomes" id="UP001148662">
    <property type="component" value="Unassembled WGS sequence"/>
</dbReference>
<dbReference type="EMBL" id="JANHOG010000235">
    <property type="protein sequence ID" value="KAJ3556503.1"/>
    <property type="molecule type" value="Genomic_DNA"/>
</dbReference>
<keyword evidence="2" id="KW-1185">Reference proteome</keyword>
<organism evidence="1 2">
    <name type="scientific">Phlebia brevispora</name>
    <dbReference type="NCBI Taxonomy" id="194682"/>
    <lineage>
        <taxon>Eukaryota</taxon>
        <taxon>Fungi</taxon>
        <taxon>Dikarya</taxon>
        <taxon>Basidiomycota</taxon>
        <taxon>Agaricomycotina</taxon>
        <taxon>Agaricomycetes</taxon>
        <taxon>Polyporales</taxon>
        <taxon>Meruliaceae</taxon>
        <taxon>Phlebia</taxon>
    </lineage>
</organism>
<sequence length="406" mass="45886">MLEQCRSEEILKQNSNQWKVSSYTRALNAVKAHDRPINSPGDLVELKGKGVGPRIAQRILAHITGQSYNPETKKIEEKNDEATDEDLQKAEDAKDAFAVSLLMTVPGIGKVKAQQLVRDGCRNIQQLSESQHYLSFSRAAQIGIKYHTLISQPVTRKQAETILGYVQEYLNSKWEVILAGSYRRGAAESSDIDLILLHPSHVHIPVPTMSTSKSKKEKAPSKLTKEVVEPLRRAGIIADSLSSGPLKWQGIVRIPGRNESGQWESITTRVEAVQSLTGPFRRADFNLVPFMARGAALLSLTGDTEFNRDLRLRAQRLGLHLNEYGLWRFKRHDGDTTLPQTREEMEEGHWELVASEAEEDIFRELNMPYVQPEKRNFAFLANEQKQSRASSWPLASLPRRGRPKKY</sequence>
<protein>
    <submittedName>
        <fullName evidence="1">Uncharacterized protein</fullName>
    </submittedName>
</protein>
<comment type="caution">
    <text evidence="1">The sequence shown here is derived from an EMBL/GenBank/DDBJ whole genome shotgun (WGS) entry which is preliminary data.</text>
</comment>